<comment type="caution">
    <text evidence="2">The sequence shown here is derived from an EMBL/GenBank/DDBJ whole genome shotgun (WGS) entry which is preliminary data.</text>
</comment>
<feature type="transmembrane region" description="Helical" evidence="1">
    <location>
        <begin position="14"/>
        <end position="32"/>
    </location>
</feature>
<accession>A0A840RWJ1</accession>
<dbReference type="EMBL" id="JACHHQ010000005">
    <property type="protein sequence ID" value="MBB5200789.1"/>
    <property type="molecule type" value="Genomic_DNA"/>
</dbReference>
<keyword evidence="3" id="KW-1185">Reference proteome</keyword>
<dbReference type="Proteomes" id="UP000571084">
    <property type="component" value="Unassembled WGS sequence"/>
</dbReference>
<name>A0A840RWJ1_9BURK</name>
<keyword evidence="1" id="KW-0472">Membrane</keyword>
<evidence type="ECO:0000313" key="2">
    <source>
        <dbReference type="EMBL" id="MBB5200789.1"/>
    </source>
</evidence>
<evidence type="ECO:0000313" key="3">
    <source>
        <dbReference type="Proteomes" id="UP000571084"/>
    </source>
</evidence>
<evidence type="ECO:0000256" key="1">
    <source>
        <dbReference type="SAM" id="Phobius"/>
    </source>
</evidence>
<keyword evidence="1" id="KW-1133">Transmembrane helix</keyword>
<protein>
    <submittedName>
        <fullName evidence="2">Uncharacterized protein</fullName>
    </submittedName>
</protein>
<sequence length="69" mass="7657">MMKKLDSLTFSQEVIFGALIVIFVAVVSSLIFHQMNQRAMASAYRGECVRVGNTVELCRAAAIKYMAAR</sequence>
<dbReference type="AlphaFoldDB" id="A0A840RWJ1"/>
<dbReference type="RefSeq" id="WP_168055756.1">
    <property type="nucleotide sequence ID" value="NZ_JAAOZT010000007.1"/>
</dbReference>
<gene>
    <name evidence="2" type="ORF">HNR39_002631</name>
</gene>
<keyword evidence="1" id="KW-0812">Transmembrane</keyword>
<reference evidence="2 3" key="1">
    <citation type="submission" date="2020-08" db="EMBL/GenBank/DDBJ databases">
        <title>Genomic Encyclopedia of Type Strains, Phase IV (KMG-IV): sequencing the most valuable type-strain genomes for metagenomic binning, comparative biology and taxonomic classification.</title>
        <authorList>
            <person name="Goeker M."/>
        </authorList>
    </citation>
    <scope>NUCLEOTIDE SEQUENCE [LARGE SCALE GENOMIC DNA]</scope>
    <source>
        <strain evidence="2 3">DSM 23240</strain>
    </source>
</reference>
<organism evidence="2 3">
    <name type="scientific">Glaciimonas immobilis</name>
    <dbReference type="NCBI Taxonomy" id="728004"/>
    <lineage>
        <taxon>Bacteria</taxon>
        <taxon>Pseudomonadati</taxon>
        <taxon>Pseudomonadota</taxon>
        <taxon>Betaproteobacteria</taxon>
        <taxon>Burkholderiales</taxon>
        <taxon>Oxalobacteraceae</taxon>
        <taxon>Glaciimonas</taxon>
    </lineage>
</organism>
<proteinExistence type="predicted"/>